<dbReference type="InterPro" id="IPR036584">
    <property type="entry name" value="FliS_sf"/>
</dbReference>
<dbReference type="Proteomes" id="UP000002430">
    <property type="component" value="Chromosome"/>
</dbReference>
<dbReference type="eggNOG" id="COG1516">
    <property type="taxonomic scope" value="Bacteria"/>
</dbReference>
<keyword evidence="5" id="KW-0143">Chaperone</keyword>
<dbReference type="GO" id="GO:0005829">
    <property type="term" value="C:cytosol"/>
    <property type="evidence" value="ECO:0007669"/>
    <property type="project" value="UniProtKB-SubCell"/>
</dbReference>
<feature type="compositionally biased region" description="Polar residues" evidence="6">
    <location>
        <begin position="149"/>
        <end position="164"/>
    </location>
</feature>
<dbReference type="SUPFAM" id="SSF101116">
    <property type="entry name" value="Flagellar export chaperone FliS"/>
    <property type="match status" value="1"/>
</dbReference>
<sequence length="190" mass="20365">MIKGTQAYVEAQFNTTGQGEVLLLLYDGAIKFLNQAKEKILEKDFGAKGILISKALDVISELESSLNMNLGGEIAENLHNLYVLCTTRLLQANLKLDIKLIDSVIDVLAGLRSAYAEILNTPEAKAAAAEIASKLSVSQQSSGSPVPITRTQHPTGASKSLAQSAYKTQQITGTQAQVAAQHKAQEELNK</sequence>
<dbReference type="OrthoDB" id="5343669at2"/>
<reference evidence="7 8" key="1">
    <citation type="submission" date="2005-11" db="EMBL/GenBank/DDBJ databases">
        <title>The complete genome sequence of Lawsonia intracellularis: the causative agent of proliferative enteropathy.</title>
        <authorList>
            <person name="Kaur K."/>
            <person name="Zhang Q."/>
            <person name="Beckler D."/>
            <person name="Munir S."/>
            <person name="Li L."/>
            <person name="Kinsley K."/>
            <person name="Herron L."/>
            <person name="Peterson A."/>
            <person name="May B."/>
            <person name="Singh S."/>
            <person name="Gebhart C."/>
            <person name="Kapur V."/>
        </authorList>
    </citation>
    <scope>NUCLEOTIDE SEQUENCE [LARGE SCALE GENOMIC DNA]</scope>
    <source>
        <strain evidence="7 8">PHE/MN1-00</strain>
    </source>
</reference>
<dbReference type="AlphaFoldDB" id="Q1MRW0"/>
<dbReference type="PANTHER" id="PTHR34773">
    <property type="entry name" value="FLAGELLAR SECRETION CHAPERONE FLIS"/>
    <property type="match status" value="1"/>
</dbReference>
<feature type="region of interest" description="Disordered" evidence="6">
    <location>
        <begin position="139"/>
        <end position="164"/>
    </location>
</feature>
<keyword evidence="3" id="KW-0963">Cytoplasm</keyword>
<dbReference type="STRING" id="363253.LI0210"/>
<evidence type="ECO:0000313" key="8">
    <source>
        <dbReference type="Proteomes" id="UP000002430"/>
    </source>
</evidence>
<dbReference type="Gene3D" id="1.20.120.340">
    <property type="entry name" value="Flagellar protein FliS"/>
    <property type="match status" value="1"/>
</dbReference>
<evidence type="ECO:0000313" key="7">
    <source>
        <dbReference type="EMBL" id="CAJ54266.1"/>
    </source>
</evidence>
<keyword evidence="8" id="KW-1185">Reference proteome</keyword>
<organism evidence="7 8">
    <name type="scientific">Lawsonia intracellularis (strain PHE/MN1-00)</name>
    <dbReference type="NCBI Taxonomy" id="363253"/>
    <lineage>
        <taxon>Bacteria</taxon>
        <taxon>Pseudomonadati</taxon>
        <taxon>Thermodesulfobacteriota</taxon>
        <taxon>Desulfovibrionia</taxon>
        <taxon>Desulfovibrionales</taxon>
        <taxon>Desulfovibrionaceae</taxon>
        <taxon>Lawsonia</taxon>
    </lineage>
</organism>
<protein>
    <submittedName>
        <fullName evidence="7">Flagellin-specific chaperone FliS</fullName>
    </submittedName>
</protein>
<dbReference type="EMBL" id="AM180252">
    <property type="protein sequence ID" value="CAJ54266.1"/>
    <property type="molecule type" value="Genomic_DNA"/>
</dbReference>
<dbReference type="GO" id="GO:0044780">
    <property type="term" value="P:bacterial-type flagellum assembly"/>
    <property type="evidence" value="ECO:0007669"/>
    <property type="project" value="InterPro"/>
</dbReference>
<comment type="subcellular location">
    <subcellularLocation>
        <location evidence="1">Cytoplasm</location>
        <location evidence="1">Cytosol</location>
    </subcellularLocation>
</comment>
<dbReference type="HOGENOM" id="CLU_080373_0_1_7"/>
<dbReference type="CDD" id="cd16098">
    <property type="entry name" value="FliS"/>
    <property type="match status" value="1"/>
</dbReference>
<comment type="similarity">
    <text evidence="2">Belongs to the FliS family.</text>
</comment>
<evidence type="ECO:0000256" key="4">
    <source>
        <dbReference type="ARBA" id="ARBA00022795"/>
    </source>
</evidence>
<dbReference type="KEGG" id="lip:LI0210"/>
<dbReference type="PANTHER" id="PTHR34773:SF1">
    <property type="entry name" value="FLAGELLAR SECRETION CHAPERONE FLIS"/>
    <property type="match status" value="1"/>
</dbReference>
<keyword evidence="7" id="KW-0966">Cell projection</keyword>
<gene>
    <name evidence="7" type="primary">fliS</name>
    <name evidence="7" type="ordered locus">LI0210</name>
</gene>
<name>Q1MRW0_LAWIP</name>
<evidence type="ECO:0000256" key="1">
    <source>
        <dbReference type="ARBA" id="ARBA00004514"/>
    </source>
</evidence>
<dbReference type="GO" id="GO:0071973">
    <property type="term" value="P:bacterial-type flagellum-dependent cell motility"/>
    <property type="evidence" value="ECO:0007669"/>
    <property type="project" value="TreeGrafter"/>
</dbReference>
<evidence type="ECO:0000256" key="6">
    <source>
        <dbReference type="SAM" id="MobiDB-lite"/>
    </source>
</evidence>
<keyword evidence="4" id="KW-1005">Bacterial flagellum biogenesis</keyword>
<dbReference type="NCBIfam" id="TIGR00208">
    <property type="entry name" value="fliS"/>
    <property type="match status" value="1"/>
</dbReference>
<dbReference type="InterPro" id="IPR003713">
    <property type="entry name" value="FliS"/>
</dbReference>
<evidence type="ECO:0000256" key="3">
    <source>
        <dbReference type="ARBA" id="ARBA00022490"/>
    </source>
</evidence>
<evidence type="ECO:0000256" key="2">
    <source>
        <dbReference type="ARBA" id="ARBA00008787"/>
    </source>
</evidence>
<evidence type="ECO:0000256" key="5">
    <source>
        <dbReference type="ARBA" id="ARBA00023186"/>
    </source>
</evidence>
<proteinExistence type="inferred from homology"/>
<accession>Q1MRW0</accession>
<keyword evidence="7" id="KW-0282">Flagellum</keyword>
<dbReference type="Pfam" id="PF02561">
    <property type="entry name" value="FliS"/>
    <property type="match status" value="1"/>
</dbReference>
<dbReference type="RefSeq" id="WP_011526292.1">
    <property type="nucleotide sequence ID" value="NC_008011.1"/>
</dbReference>
<keyword evidence="7" id="KW-0969">Cilium</keyword>